<dbReference type="InterPro" id="IPR014729">
    <property type="entry name" value="Rossmann-like_a/b/a_fold"/>
</dbReference>
<keyword evidence="5 11" id="KW-0808">Transferase</keyword>
<evidence type="ECO:0000256" key="3">
    <source>
        <dbReference type="ARBA" id="ARBA00009014"/>
    </source>
</evidence>
<name>A0A2S9KBR3_9BURK</name>
<keyword evidence="7 11" id="KW-0547">Nucleotide-binding</keyword>
<dbReference type="AlphaFoldDB" id="A0A2S9KBR3"/>
<dbReference type="GO" id="GO:0004515">
    <property type="term" value="F:nicotinate-nucleotide adenylyltransferase activity"/>
    <property type="evidence" value="ECO:0007669"/>
    <property type="project" value="UniProtKB-UniRule"/>
</dbReference>
<dbReference type="CDD" id="cd02165">
    <property type="entry name" value="NMNAT"/>
    <property type="match status" value="1"/>
</dbReference>
<protein>
    <recommendedName>
        <fullName evidence="11">Probable nicotinate-nucleotide adenylyltransferase</fullName>
        <ecNumber evidence="11">2.7.7.18</ecNumber>
    </recommendedName>
    <alternativeName>
        <fullName evidence="11">Deamido-NAD(+) diphosphorylase</fullName>
    </alternativeName>
    <alternativeName>
        <fullName evidence="11">Deamido-NAD(+) pyrophosphorylase</fullName>
    </alternativeName>
    <alternativeName>
        <fullName evidence="11">Nicotinate mononucleotide adenylyltransferase</fullName>
        <shortName evidence="11">NaMN adenylyltransferase</shortName>
    </alternativeName>
</protein>
<keyword evidence="8 11" id="KW-0067">ATP-binding</keyword>
<evidence type="ECO:0000256" key="5">
    <source>
        <dbReference type="ARBA" id="ARBA00022679"/>
    </source>
</evidence>
<dbReference type="NCBIfam" id="TIGR00482">
    <property type="entry name" value="nicotinate (nicotinamide) nucleotide adenylyltransferase"/>
    <property type="match status" value="1"/>
</dbReference>
<dbReference type="PANTHER" id="PTHR39321">
    <property type="entry name" value="NICOTINATE-NUCLEOTIDE ADENYLYLTRANSFERASE-RELATED"/>
    <property type="match status" value="1"/>
</dbReference>
<dbReference type="OrthoDB" id="5295945at2"/>
<keyword evidence="9 11" id="KW-0520">NAD</keyword>
<evidence type="ECO:0000259" key="12">
    <source>
        <dbReference type="Pfam" id="PF01467"/>
    </source>
</evidence>
<dbReference type="GO" id="GO:0005524">
    <property type="term" value="F:ATP binding"/>
    <property type="evidence" value="ECO:0007669"/>
    <property type="project" value="UniProtKB-KW"/>
</dbReference>
<gene>
    <name evidence="11 13" type="primary">nadD</name>
    <name evidence="13" type="ORF">C6P61_14150</name>
</gene>
<reference evidence="13 14" key="1">
    <citation type="submission" date="2018-03" db="EMBL/GenBank/DDBJ databases">
        <title>Comparative genomics illustrates the genes involved in a hyperalkaliphilic mechanisms of Serpentinomonas isolated from highly-alkaline calcium-rich serpentinized springs.</title>
        <authorList>
            <person name="Suzuki S."/>
            <person name="Ishii S."/>
            <person name="Walworth N."/>
            <person name="Bird L."/>
            <person name="Kuenen J.G."/>
            <person name="Nealson K.H."/>
        </authorList>
    </citation>
    <scope>NUCLEOTIDE SEQUENCE [LARGE SCALE GENOMIC DNA]</scope>
    <source>
        <strain evidence="13 14">83</strain>
    </source>
</reference>
<dbReference type="Proteomes" id="UP000238326">
    <property type="component" value="Unassembled WGS sequence"/>
</dbReference>
<dbReference type="InterPro" id="IPR004821">
    <property type="entry name" value="Cyt_trans-like"/>
</dbReference>
<dbReference type="HAMAP" id="MF_00244">
    <property type="entry name" value="NaMN_adenylyltr"/>
    <property type="match status" value="1"/>
</dbReference>
<dbReference type="EMBL" id="PVLR01000044">
    <property type="protein sequence ID" value="PRD67870.1"/>
    <property type="molecule type" value="Genomic_DNA"/>
</dbReference>
<evidence type="ECO:0000256" key="10">
    <source>
        <dbReference type="ARBA" id="ARBA00048721"/>
    </source>
</evidence>
<sequence>MFGGAFDPPHWAHRNLAETALKQLGLDQLHILPTGQAWHKTRVLIPAEHRVAMCERAFAGLPRVLVDQREIRRDGPSYTADTLRELAAEYPGAQIFLVLGADQLLAFKTWVRWQEVLQCATLAVANRGVNIGAEAVSDSQVEQDLSGVDIPFTRLDMPLHNLSATAVRAQVQGKSRRYPDLDVLVPEGVARYISEHHLYRHAT</sequence>
<organism evidence="13 14">
    <name type="scientific">Malikia spinosa</name>
    <dbReference type="NCBI Taxonomy" id="86180"/>
    <lineage>
        <taxon>Bacteria</taxon>
        <taxon>Pseudomonadati</taxon>
        <taxon>Pseudomonadota</taxon>
        <taxon>Betaproteobacteria</taxon>
        <taxon>Burkholderiales</taxon>
        <taxon>Comamonadaceae</taxon>
        <taxon>Malikia</taxon>
    </lineage>
</organism>
<comment type="similarity">
    <text evidence="3 11">Belongs to the NadD family.</text>
</comment>
<keyword evidence="14" id="KW-1185">Reference proteome</keyword>
<dbReference type="Gene3D" id="3.40.50.620">
    <property type="entry name" value="HUPs"/>
    <property type="match status" value="1"/>
</dbReference>
<evidence type="ECO:0000313" key="13">
    <source>
        <dbReference type="EMBL" id="PRD67870.1"/>
    </source>
</evidence>
<dbReference type="NCBIfam" id="TIGR00125">
    <property type="entry name" value="cyt_tran_rel"/>
    <property type="match status" value="1"/>
</dbReference>
<evidence type="ECO:0000256" key="11">
    <source>
        <dbReference type="HAMAP-Rule" id="MF_00244"/>
    </source>
</evidence>
<dbReference type="Pfam" id="PF01467">
    <property type="entry name" value="CTP_transf_like"/>
    <property type="match status" value="1"/>
</dbReference>
<dbReference type="SUPFAM" id="SSF52374">
    <property type="entry name" value="Nucleotidylyl transferase"/>
    <property type="match status" value="1"/>
</dbReference>
<accession>A0A2S9KBR3</accession>
<evidence type="ECO:0000256" key="9">
    <source>
        <dbReference type="ARBA" id="ARBA00023027"/>
    </source>
</evidence>
<evidence type="ECO:0000256" key="1">
    <source>
        <dbReference type="ARBA" id="ARBA00002324"/>
    </source>
</evidence>
<keyword evidence="6 11" id="KW-0548">Nucleotidyltransferase</keyword>
<evidence type="ECO:0000256" key="8">
    <source>
        <dbReference type="ARBA" id="ARBA00022840"/>
    </source>
</evidence>
<dbReference type="PANTHER" id="PTHR39321:SF3">
    <property type="entry name" value="PHOSPHOPANTETHEINE ADENYLYLTRANSFERASE"/>
    <property type="match status" value="1"/>
</dbReference>
<evidence type="ECO:0000256" key="6">
    <source>
        <dbReference type="ARBA" id="ARBA00022695"/>
    </source>
</evidence>
<keyword evidence="4 11" id="KW-0662">Pyridine nucleotide biosynthesis</keyword>
<feature type="domain" description="Cytidyltransferase-like" evidence="12">
    <location>
        <begin position="1"/>
        <end position="169"/>
    </location>
</feature>
<comment type="pathway">
    <text evidence="2 11">Cofactor biosynthesis; NAD(+) biosynthesis; deamido-NAD(+) from nicotinate D-ribonucleotide: step 1/1.</text>
</comment>
<evidence type="ECO:0000256" key="7">
    <source>
        <dbReference type="ARBA" id="ARBA00022741"/>
    </source>
</evidence>
<evidence type="ECO:0000256" key="2">
    <source>
        <dbReference type="ARBA" id="ARBA00005019"/>
    </source>
</evidence>
<dbReference type="EC" id="2.7.7.18" evidence="11"/>
<comment type="function">
    <text evidence="1 11">Catalyzes the reversible adenylation of nicotinate mononucleotide (NaMN) to nicotinic acid adenine dinucleotide (NaAD).</text>
</comment>
<proteinExistence type="inferred from homology"/>
<evidence type="ECO:0000256" key="4">
    <source>
        <dbReference type="ARBA" id="ARBA00022642"/>
    </source>
</evidence>
<comment type="catalytic activity">
    <reaction evidence="10 11">
        <text>nicotinate beta-D-ribonucleotide + ATP + H(+) = deamido-NAD(+) + diphosphate</text>
        <dbReference type="Rhea" id="RHEA:22860"/>
        <dbReference type="ChEBI" id="CHEBI:15378"/>
        <dbReference type="ChEBI" id="CHEBI:30616"/>
        <dbReference type="ChEBI" id="CHEBI:33019"/>
        <dbReference type="ChEBI" id="CHEBI:57502"/>
        <dbReference type="ChEBI" id="CHEBI:58437"/>
        <dbReference type="EC" id="2.7.7.18"/>
    </reaction>
</comment>
<dbReference type="GO" id="GO:0009435">
    <property type="term" value="P:NAD+ biosynthetic process"/>
    <property type="evidence" value="ECO:0007669"/>
    <property type="project" value="UniProtKB-UniRule"/>
</dbReference>
<comment type="caution">
    <text evidence="13">The sequence shown here is derived from an EMBL/GenBank/DDBJ whole genome shotgun (WGS) entry which is preliminary data.</text>
</comment>
<dbReference type="UniPathway" id="UPA00253">
    <property type="reaction ID" value="UER00332"/>
</dbReference>
<evidence type="ECO:0000313" key="14">
    <source>
        <dbReference type="Proteomes" id="UP000238326"/>
    </source>
</evidence>
<dbReference type="InterPro" id="IPR005248">
    <property type="entry name" value="NadD/NMNAT"/>
</dbReference>